<keyword evidence="14" id="KW-0175">Coiled coil</keyword>
<keyword evidence="8 12" id="KW-0472">Membrane</keyword>
<keyword evidence="12" id="KW-1003">Cell membrane</keyword>
<keyword evidence="4 12" id="KW-0812">Transmembrane</keyword>
<keyword evidence="7 12" id="KW-0406">Ion transport</keyword>
<dbReference type="InterPro" id="IPR050059">
    <property type="entry name" value="ATP_synthase_B_chain"/>
</dbReference>
<evidence type="ECO:0000313" key="15">
    <source>
        <dbReference type="EMBL" id="MDK9497609.1"/>
    </source>
</evidence>
<reference evidence="15 16" key="1">
    <citation type="submission" date="2023-05" db="EMBL/GenBank/DDBJ databases">
        <title>Sequencing and Assembly of Streptomyces sp. NP73.</title>
        <authorList>
            <person name="Konwar A.N."/>
            <person name="Saikia K."/>
            <person name="Thakur D."/>
        </authorList>
    </citation>
    <scope>NUCLEOTIDE SEQUENCE [LARGE SCALE GENOMIC DNA]</scope>
    <source>
        <strain evidence="15 16">NP73</strain>
    </source>
</reference>
<evidence type="ECO:0000256" key="11">
    <source>
        <dbReference type="ARBA" id="ARBA00037847"/>
    </source>
</evidence>
<comment type="function">
    <text evidence="10 12">F(1)F(0) ATP synthase produces ATP from ADP in the presence of a proton or sodium gradient. F-type ATPases consist of two structural domains, F(1) containing the extramembraneous catalytic core and F(0) containing the membrane proton channel, linked together by a central stalk and a peripheral stalk. During catalysis, ATP synthesis in the catalytic domain of F(1) is coupled via a rotary mechanism of the central stalk subunits to proton translocation.</text>
</comment>
<keyword evidence="16" id="KW-1185">Reference proteome</keyword>
<dbReference type="Proteomes" id="UP001223390">
    <property type="component" value="Unassembled WGS sequence"/>
</dbReference>
<evidence type="ECO:0000256" key="8">
    <source>
        <dbReference type="ARBA" id="ARBA00023136"/>
    </source>
</evidence>
<dbReference type="InterPro" id="IPR002146">
    <property type="entry name" value="ATP_synth_b/b'su_bac/chlpt"/>
</dbReference>
<keyword evidence="6 12" id="KW-1133">Transmembrane helix</keyword>
<evidence type="ECO:0000256" key="4">
    <source>
        <dbReference type="ARBA" id="ARBA00022692"/>
    </source>
</evidence>
<keyword evidence="2 12" id="KW-0813">Transport</keyword>
<evidence type="ECO:0000256" key="9">
    <source>
        <dbReference type="ARBA" id="ARBA00023310"/>
    </source>
</evidence>
<keyword evidence="9 12" id="KW-0066">ATP synthesis</keyword>
<feature type="coiled-coil region" evidence="14">
    <location>
        <begin position="55"/>
        <end position="82"/>
    </location>
</feature>
<evidence type="ECO:0000256" key="10">
    <source>
        <dbReference type="ARBA" id="ARBA00025198"/>
    </source>
</evidence>
<comment type="function">
    <text evidence="12">Component of the F(0) channel, it forms part of the peripheral stalk, linking F(1) to F(0).</text>
</comment>
<comment type="subcellular location">
    <subcellularLocation>
        <location evidence="12">Cell membrane</location>
        <topology evidence="12">Single-pass membrane protein</topology>
    </subcellularLocation>
    <subcellularLocation>
        <location evidence="11">Endomembrane system</location>
        <topology evidence="11">Single-pass membrane protein</topology>
    </subcellularLocation>
</comment>
<dbReference type="EMBL" id="JASITI010000021">
    <property type="protein sequence ID" value="MDK9497609.1"/>
    <property type="molecule type" value="Genomic_DNA"/>
</dbReference>
<comment type="similarity">
    <text evidence="1 12 13">Belongs to the ATPase B chain family.</text>
</comment>
<evidence type="ECO:0000256" key="14">
    <source>
        <dbReference type="SAM" id="Coils"/>
    </source>
</evidence>
<evidence type="ECO:0000256" key="6">
    <source>
        <dbReference type="ARBA" id="ARBA00022989"/>
    </source>
</evidence>
<dbReference type="RefSeq" id="WP_285343349.1">
    <property type="nucleotide sequence ID" value="NZ_JASITI010000021.1"/>
</dbReference>
<evidence type="ECO:0000256" key="5">
    <source>
        <dbReference type="ARBA" id="ARBA00022781"/>
    </source>
</evidence>
<sequence>MGPLKPNLVDLLVALLCFVAVFAVMAKVLLPRIGKVLEVREYAIEGVTGLAGGTRLEAQRVLAVYQAELTAARQEASRIRQAALEEGAALLAEVRAEGLRAREELVAASAVQLQADRVLAEAGLREDVLGLATELAGRILGEPLTDARRNRSVADAFFAEVE</sequence>
<evidence type="ECO:0000256" key="1">
    <source>
        <dbReference type="ARBA" id="ARBA00005513"/>
    </source>
</evidence>
<comment type="subunit">
    <text evidence="12">F-type ATPases have 2 components, F(1) - the catalytic core - and F(0) - the membrane proton channel. F(1) has five subunits: alpha(3), beta(3), gamma(1), delta(1), epsilon(1). F(0) has three main subunits: a(1), b(2) and c(10-14). The alpha and beta chains form an alternating ring which encloses part of the gamma chain. F(1) is attached to F(0) by a central stalk formed by the gamma and epsilon chains, while a peripheral stalk is formed by the delta and b chains.</text>
</comment>
<name>A0ABT7GWI3_9ACTN</name>
<dbReference type="PANTHER" id="PTHR33445">
    <property type="entry name" value="ATP SYNTHASE SUBUNIT B', CHLOROPLASTIC"/>
    <property type="match status" value="1"/>
</dbReference>
<dbReference type="Pfam" id="PF00430">
    <property type="entry name" value="ATP-synt_B"/>
    <property type="match status" value="1"/>
</dbReference>
<accession>A0ABT7GWI3</accession>
<dbReference type="PANTHER" id="PTHR33445:SF1">
    <property type="entry name" value="ATP SYNTHASE SUBUNIT B"/>
    <property type="match status" value="1"/>
</dbReference>
<evidence type="ECO:0000256" key="3">
    <source>
        <dbReference type="ARBA" id="ARBA00022547"/>
    </source>
</evidence>
<evidence type="ECO:0000256" key="12">
    <source>
        <dbReference type="HAMAP-Rule" id="MF_01398"/>
    </source>
</evidence>
<evidence type="ECO:0000256" key="13">
    <source>
        <dbReference type="RuleBase" id="RU003848"/>
    </source>
</evidence>
<organism evidence="15 16">
    <name type="scientific">Streptomyces katrae</name>
    <dbReference type="NCBI Taxonomy" id="68223"/>
    <lineage>
        <taxon>Bacteria</taxon>
        <taxon>Bacillati</taxon>
        <taxon>Actinomycetota</taxon>
        <taxon>Actinomycetes</taxon>
        <taxon>Kitasatosporales</taxon>
        <taxon>Streptomycetaceae</taxon>
        <taxon>Streptomyces</taxon>
    </lineage>
</organism>
<keyword evidence="3 12" id="KW-0138">CF(0)</keyword>
<proteinExistence type="inferred from homology"/>
<evidence type="ECO:0000256" key="2">
    <source>
        <dbReference type="ARBA" id="ARBA00022448"/>
    </source>
</evidence>
<comment type="caution">
    <text evidence="15">The sequence shown here is derived from an EMBL/GenBank/DDBJ whole genome shotgun (WGS) entry which is preliminary data.</text>
</comment>
<dbReference type="HAMAP" id="MF_01398">
    <property type="entry name" value="ATP_synth_b_bprime"/>
    <property type="match status" value="1"/>
</dbReference>
<keyword evidence="5 12" id="KW-0375">Hydrogen ion transport</keyword>
<evidence type="ECO:0000313" key="16">
    <source>
        <dbReference type="Proteomes" id="UP001223390"/>
    </source>
</evidence>
<gene>
    <name evidence="12" type="primary">atpF</name>
    <name evidence="15" type="ORF">QEZ40_002550</name>
</gene>
<evidence type="ECO:0000256" key="7">
    <source>
        <dbReference type="ARBA" id="ARBA00023065"/>
    </source>
</evidence>
<protein>
    <recommendedName>
        <fullName evidence="12">ATP synthase subunit b</fullName>
    </recommendedName>
    <alternativeName>
        <fullName evidence="12">ATP synthase F(0) sector subunit b</fullName>
    </alternativeName>
    <alternativeName>
        <fullName evidence="12">ATPase subunit I</fullName>
    </alternativeName>
    <alternativeName>
        <fullName evidence="12">F-type ATPase subunit b</fullName>
        <shortName evidence="12">F-ATPase subunit b</shortName>
    </alternativeName>
</protein>
<dbReference type="CDD" id="cd06503">
    <property type="entry name" value="ATP-synt_Fo_b"/>
    <property type="match status" value="1"/>
</dbReference>